<dbReference type="PROSITE" id="PS51371">
    <property type="entry name" value="CBS"/>
    <property type="match status" value="1"/>
</dbReference>
<evidence type="ECO:0000256" key="6">
    <source>
        <dbReference type="ARBA" id="ARBA00023136"/>
    </source>
</evidence>
<keyword evidence="15" id="KW-1185">Reference proteome</keyword>
<evidence type="ECO:0000256" key="9">
    <source>
        <dbReference type="SAM" id="MobiDB-lite"/>
    </source>
</evidence>
<dbReference type="InterPro" id="IPR002550">
    <property type="entry name" value="CNNM"/>
</dbReference>
<evidence type="ECO:0000256" key="3">
    <source>
        <dbReference type="ARBA" id="ARBA00022692"/>
    </source>
</evidence>
<feature type="compositionally biased region" description="Basic and acidic residues" evidence="9">
    <location>
        <begin position="706"/>
        <end position="725"/>
    </location>
</feature>
<keyword evidence="4" id="KW-0677">Repeat</keyword>
<feature type="region of interest" description="Disordered" evidence="9">
    <location>
        <begin position="701"/>
        <end position="725"/>
    </location>
</feature>
<dbReference type="Gene3D" id="3.10.580.10">
    <property type="entry name" value="CBS-domain"/>
    <property type="match status" value="1"/>
</dbReference>
<keyword evidence="3 8" id="KW-0812">Transmembrane</keyword>
<dbReference type="InterPro" id="IPR046342">
    <property type="entry name" value="CBS_dom_sf"/>
</dbReference>
<feature type="transmembrane region" description="Helical" evidence="10">
    <location>
        <begin position="236"/>
        <end position="253"/>
    </location>
</feature>
<dbReference type="FunFam" id="3.10.580.10:FF:000006">
    <property type="entry name" value="DUF21 and CBS domain protein"/>
    <property type="match status" value="1"/>
</dbReference>
<comment type="caution">
    <text evidence="14">The sequence shown here is derived from an EMBL/GenBank/DDBJ whole genome shotgun (WGS) entry which is preliminary data.</text>
</comment>
<comment type="similarity">
    <text evidence="2">Belongs to the ACDP family.</text>
</comment>
<dbReference type="InterPro" id="IPR045095">
    <property type="entry name" value="ACDP"/>
</dbReference>
<dbReference type="GO" id="GO:1905941">
    <property type="term" value="P:positive regulation of gonad development"/>
    <property type="evidence" value="ECO:0007669"/>
    <property type="project" value="UniProtKB-ARBA"/>
</dbReference>
<name>A0A4S2M6S4_OPIFE</name>
<evidence type="ECO:0000256" key="11">
    <source>
        <dbReference type="SAM" id="SignalP"/>
    </source>
</evidence>
<feature type="transmembrane region" description="Helical" evidence="10">
    <location>
        <begin position="153"/>
        <end position="177"/>
    </location>
</feature>
<evidence type="ECO:0000256" key="5">
    <source>
        <dbReference type="ARBA" id="ARBA00022989"/>
    </source>
</evidence>
<evidence type="ECO:0000256" key="10">
    <source>
        <dbReference type="SAM" id="Phobius"/>
    </source>
</evidence>
<evidence type="ECO:0000256" key="8">
    <source>
        <dbReference type="PROSITE-ProRule" id="PRU01193"/>
    </source>
</evidence>
<feature type="signal peptide" evidence="11">
    <location>
        <begin position="1"/>
        <end position="25"/>
    </location>
</feature>
<evidence type="ECO:0000313" key="14">
    <source>
        <dbReference type="EMBL" id="TGZ72035.1"/>
    </source>
</evidence>
<feature type="transmembrane region" description="Helical" evidence="10">
    <location>
        <begin position="213"/>
        <end position="230"/>
    </location>
</feature>
<evidence type="ECO:0008006" key="16">
    <source>
        <dbReference type="Google" id="ProtNLM"/>
    </source>
</evidence>
<sequence>MFSRPTIMLLFMMFTKLLEEHFTEAHVSLLSFVPVGSVNIEKGFLLMHPNIPLQFYAFGINLNAIETVALSARSKPDGCECDNDRMTSPFKIWSANASHLLFQITLTRVISSGTLLYLCTKEKEGNTSQRWRHRETIYPEGIKLIYSDFEVPLYAMIIIMIIALIFSACFSGLHIGLLKLDKVMLQVVKSAGSPDEQSYAAVIMPVRENGNRLLCTLLLSNVAANVVFSITADKIIGTGALAITMATLMILVFGELLPQALCTNYGLLIGAKTVPLTQFLLFITAPVSYPVSLILDKIFGEEIGQVYNREKLKALILAQKSYGYVGDDEVNIITGALSMNTKTAVDVMTPIDDVYMLPHNAVLDFQTTNDIITHGFTRVPIYEGRRSNICAVLNVKDLAFVDPNDRIPVATVCKFYNRKFVEVDGGKPLCEMLRIFKQGSSHLAVIIESQMSDDSSEQKAQTIGVVTLEDIIEEILQEEIIDETDIFTDNVKREKRRQSNIHSNLYHTINRKCSSRIPPQLRLAALRHVTTNIKSFSSQYVHMYILQSLLNGPVLREYDFEPQNTRQNKLYVAGEATACATLVLQGHLFVEFSKENLQFEAGAFTFFGETIFNDINTMLPELPETWDLSELLSKVSSVTQFVPDYTVTLQSTVQCLELTGEHYLVARYLSDCLQKDPNPEDFSWIGQSNYFRDAWETRQSSSMGNEIRERSRPQELRTTAIREGH</sequence>
<evidence type="ECO:0000313" key="15">
    <source>
        <dbReference type="Proteomes" id="UP000308267"/>
    </source>
</evidence>
<feature type="domain" description="CNNM transmembrane" evidence="13">
    <location>
        <begin position="149"/>
        <end position="329"/>
    </location>
</feature>
<proteinExistence type="inferred from homology"/>
<dbReference type="Proteomes" id="UP000308267">
    <property type="component" value="Unassembled WGS sequence"/>
</dbReference>
<evidence type="ECO:0000256" key="2">
    <source>
        <dbReference type="ARBA" id="ARBA00010484"/>
    </source>
</evidence>
<gene>
    <name evidence="14" type="ORF">CRM22_002326</name>
</gene>
<protein>
    <recommendedName>
        <fullName evidence="16">CNNM transmembrane domain-containing protein</fullName>
    </recommendedName>
</protein>
<dbReference type="STRING" id="147828.A0A4S2M6S4"/>
<evidence type="ECO:0000259" key="13">
    <source>
        <dbReference type="PROSITE" id="PS51846"/>
    </source>
</evidence>
<dbReference type="PANTHER" id="PTHR12064:SF94">
    <property type="entry name" value="UNEXTENDED PROTEIN"/>
    <property type="match status" value="1"/>
</dbReference>
<dbReference type="InterPro" id="IPR000644">
    <property type="entry name" value="CBS_dom"/>
</dbReference>
<dbReference type="OrthoDB" id="5353557at2759"/>
<keyword evidence="5 8" id="KW-1133">Transmembrane helix</keyword>
<dbReference type="PROSITE" id="PS51846">
    <property type="entry name" value="CNNM"/>
    <property type="match status" value="1"/>
</dbReference>
<feature type="chain" id="PRO_5020479859" description="CNNM transmembrane domain-containing protein" evidence="11">
    <location>
        <begin position="26"/>
        <end position="725"/>
    </location>
</feature>
<feature type="domain" description="CBS" evidence="12">
    <location>
        <begin position="416"/>
        <end position="483"/>
    </location>
</feature>
<organism evidence="14 15">
    <name type="scientific">Opisthorchis felineus</name>
    <dbReference type="NCBI Taxonomy" id="147828"/>
    <lineage>
        <taxon>Eukaryota</taxon>
        <taxon>Metazoa</taxon>
        <taxon>Spiralia</taxon>
        <taxon>Lophotrochozoa</taxon>
        <taxon>Platyhelminthes</taxon>
        <taxon>Trematoda</taxon>
        <taxon>Digenea</taxon>
        <taxon>Opisthorchiida</taxon>
        <taxon>Opisthorchiata</taxon>
        <taxon>Opisthorchiidae</taxon>
        <taxon>Opisthorchis</taxon>
    </lineage>
</organism>
<keyword evidence="11" id="KW-0732">Signal</keyword>
<accession>A0A4S2M6S4</accession>
<keyword evidence="6 8" id="KW-0472">Membrane</keyword>
<dbReference type="GO" id="GO:0008340">
    <property type="term" value="P:determination of adult lifespan"/>
    <property type="evidence" value="ECO:0007669"/>
    <property type="project" value="UniProtKB-ARBA"/>
</dbReference>
<dbReference type="GO" id="GO:0005886">
    <property type="term" value="C:plasma membrane"/>
    <property type="evidence" value="ECO:0007669"/>
    <property type="project" value="TreeGrafter"/>
</dbReference>
<dbReference type="EMBL" id="SJOL01004107">
    <property type="protein sequence ID" value="TGZ72035.1"/>
    <property type="molecule type" value="Genomic_DNA"/>
</dbReference>
<evidence type="ECO:0000256" key="7">
    <source>
        <dbReference type="PROSITE-ProRule" id="PRU00703"/>
    </source>
</evidence>
<dbReference type="GO" id="GO:0032026">
    <property type="term" value="P:response to magnesium ion"/>
    <property type="evidence" value="ECO:0007669"/>
    <property type="project" value="UniProtKB-ARBA"/>
</dbReference>
<evidence type="ECO:0000256" key="4">
    <source>
        <dbReference type="ARBA" id="ARBA00022737"/>
    </source>
</evidence>
<keyword evidence="7" id="KW-0129">CBS domain</keyword>
<dbReference type="GO" id="GO:0040018">
    <property type="term" value="P:positive regulation of multicellular organism growth"/>
    <property type="evidence" value="ECO:0007669"/>
    <property type="project" value="UniProtKB-ARBA"/>
</dbReference>
<feature type="transmembrane region" description="Helical" evidence="10">
    <location>
        <begin position="265"/>
        <end position="289"/>
    </location>
</feature>
<reference evidence="14 15" key="1">
    <citation type="journal article" date="2019" name="BMC Genomics">
        <title>New insights from Opisthorchis felineus genome: update on genomics of the epidemiologically important liver flukes.</title>
        <authorList>
            <person name="Ershov N.I."/>
            <person name="Mordvinov V.A."/>
            <person name="Prokhortchouk E.B."/>
            <person name="Pakharukova M.Y."/>
            <person name="Gunbin K.V."/>
            <person name="Ustyantsev K."/>
            <person name="Genaev M.A."/>
            <person name="Blinov A.G."/>
            <person name="Mazur A."/>
            <person name="Boulygina E."/>
            <person name="Tsygankova S."/>
            <person name="Khrameeva E."/>
            <person name="Chekanov N."/>
            <person name="Fan G."/>
            <person name="Xiao A."/>
            <person name="Zhang H."/>
            <person name="Xu X."/>
            <person name="Yang H."/>
            <person name="Solovyev V."/>
            <person name="Lee S.M."/>
            <person name="Liu X."/>
            <person name="Afonnikov D.A."/>
            <person name="Skryabin K.G."/>
        </authorList>
    </citation>
    <scope>NUCLEOTIDE SEQUENCE [LARGE SCALE GENOMIC DNA]</scope>
    <source>
        <strain evidence="14">AK-0245</strain>
        <tissue evidence="14">Whole organism</tissue>
    </source>
</reference>
<dbReference type="GO" id="GO:0022857">
    <property type="term" value="F:transmembrane transporter activity"/>
    <property type="evidence" value="ECO:0007669"/>
    <property type="project" value="TreeGrafter"/>
</dbReference>
<dbReference type="InterPro" id="IPR044751">
    <property type="entry name" value="Ion_transp-like_CBS"/>
</dbReference>
<dbReference type="Pfam" id="PF25562">
    <property type="entry name" value="CNBH_CNNM2_C"/>
    <property type="match status" value="1"/>
</dbReference>
<dbReference type="SUPFAM" id="SSF54631">
    <property type="entry name" value="CBS-domain pair"/>
    <property type="match status" value="1"/>
</dbReference>
<dbReference type="AlphaFoldDB" id="A0A4S2M6S4"/>
<dbReference type="Pfam" id="PF01595">
    <property type="entry name" value="CNNM"/>
    <property type="match status" value="1"/>
</dbReference>
<comment type="subcellular location">
    <subcellularLocation>
        <location evidence="1">Membrane</location>
        <topology evidence="1">Multi-pass membrane protein</topology>
    </subcellularLocation>
</comment>
<dbReference type="CDD" id="cd04590">
    <property type="entry name" value="CBS_pair_CorC_HlyC_assoc"/>
    <property type="match status" value="1"/>
</dbReference>
<dbReference type="PANTHER" id="PTHR12064">
    <property type="entry name" value="METAL TRANSPORTER CNNM"/>
    <property type="match status" value="1"/>
</dbReference>
<evidence type="ECO:0000259" key="12">
    <source>
        <dbReference type="PROSITE" id="PS51371"/>
    </source>
</evidence>
<dbReference type="GO" id="GO:0010960">
    <property type="term" value="P:magnesium ion homeostasis"/>
    <property type="evidence" value="ECO:0007669"/>
    <property type="project" value="InterPro"/>
</dbReference>
<evidence type="ECO:0000256" key="1">
    <source>
        <dbReference type="ARBA" id="ARBA00004141"/>
    </source>
</evidence>